<dbReference type="Proteomes" id="UP001144978">
    <property type="component" value="Unassembled WGS sequence"/>
</dbReference>
<evidence type="ECO:0000313" key="2">
    <source>
        <dbReference type="Proteomes" id="UP001144978"/>
    </source>
</evidence>
<accession>A0ACC1PEN4</accession>
<reference evidence="1" key="1">
    <citation type="submission" date="2022-08" db="EMBL/GenBank/DDBJ databases">
        <title>Genome Sequence of Pycnoporus sanguineus.</title>
        <authorList>
            <person name="Buettner E."/>
        </authorList>
    </citation>
    <scope>NUCLEOTIDE SEQUENCE</scope>
    <source>
        <strain evidence="1">CG-C14</strain>
    </source>
</reference>
<keyword evidence="2" id="KW-1185">Reference proteome</keyword>
<dbReference type="EMBL" id="JANSHE010002645">
    <property type="protein sequence ID" value="KAJ2990329.1"/>
    <property type="molecule type" value="Genomic_DNA"/>
</dbReference>
<comment type="caution">
    <text evidence="1">The sequence shown here is derived from an EMBL/GenBank/DDBJ whole genome shotgun (WGS) entry which is preliminary data.</text>
</comment>
<organism evidence="1 2">
    <name type="scientific">Trametes sanguinea</name>
    <dbReference type="NCBI Taxonomy" id="158606"/>
    <lineage>
        <taxon>Eukaryota</taxon>
        <taxon>Fungi</taxon>
        <taxon>Dikarya</taxon>
        <taxon>Basidiomycota</taxon>
        <taxon>Agaricomycotina</taxon>
        <taxon>Agaricomycetes</taxon>
        <taxon>Polyporales</taxon>
        <taxon>Polyporaceae</taxon>
        <taxon>Trametes</taxon>
    </lineage>
</organism>
<evidence type="ECO:0000313" key="1">
    <source>
        <dbReference type="EMBL" id="KAJ2990329.1"/>
    </source>
</evidence>
<gene>
    <name evidence="1" type="ORF">NUW54_g8499</name>
</gene>
<name>A0ACC1PEN4_9APHY</name>
<protein>
    <submittedName>
        <fullName evidence="1">Uncharacterized protein</fullName>
    </submittedName>
</protein>
<proteinExistence type="predicted"/>
<sequence>MGDPSDVLYDLADVPRRDLGFCGSSALTVSDDADKAAAAAFADALMTAAYPDGNAPLVTSCTRPRPPD</sequence>